<proteinExistence type="predicted"/>
<dbReference type="EMBL" id="JAVYJV010000011">
    <property type="protein sequence ID" value="KAK4359136.1"/>
    <property type="molecule type" value="Genomic_DNA"/>
</dbReference>
<reference evidence="2" key="1">
    <citation type="submission" date="2023-12" db="EMBL/GenBank/DDBJ databases">
        <title>Genome assembly of Anisodus tanguticus.</title>
        <authorList>
            <person name="Wang Y.-J."/>
        </authorList>
    </citation>
    <scope>NUCLEOTIDE SEQUENCE</scope>
    <source>
        <strain evidence="2">KB-2021</strain>
        <tissue evidence="2">Leaf</tissue>
    </source>
</reference>
<evidence type="ECO:0000313" key="3">
    <source>
        <dbReference type="Proteomes" id="UP001291623"/>
    </source>
</evidence>
<feature type="region of interest" description="Disordered" evidence="1">
    <location>
        <begin position="152"/>
        <end position="247"/>
    </location>
</feature>
<protein>
    <submittedName>
        <fullName evidence="2">Uncharacterized protein</fullName>
    </submittedName>
</protein>
<organism evidence="2 3">
    <name type="scientific">Anisodus tanguticus</name>
    <dbReference type="NCBI Taxonomy" id="243964"/>
    <lineage>
        <taxon>Eukaryota</taxon>
        <taxon>Viridiplantae</taxon>
        <taxon>Streptophyta</taxon>
        <taxon>Embryophyta</taxon>
        <taxon>Tracheophyta</taxon>
        <taxon>Spermatophyta</taxon>
        <taxon>Magnoliopsida</taxon>
        <taxon>eudicotyledons</taxon>
        <taxon>Gunneridae</taxon>
        <taxon>Pentapetalae</taxon>
        <taxon>asterids</taxon>
        <taxon>lamiids</taxon>
        <taxon>Solanales</taxon>
        <taxon>Solanaceae</taxon>
        <taxon>Solanoideae</taxon>
        <taxon>Hyoscyameae</taxon>
        <taxon>Anisodus</taxon>
    </lineage>
</organism>
<evidence type="ECO:0000313" key="2">
    <source>
        <dbReference type="EMBL" id="KAK4359136.1"/>
    </source>
</evidence>
<accession>A0AAE1RY86</accession>
<feature type="compositionally biased region" description="Acidic residues" evidence="1">
    <location>
        <begin position="181"/>
        <end position="195"/>
    </location>
</feature>
<dbReference type="AlphaFoldDB" id="A0AAE1RY86"/>
<dbReference type="Proteomes" id="UP001291623">
    <property type="component" value="Unassembled WGS sequence"/>
</dbReference>
<comment type="caution">
    <text evidence="2">The sequence shown here is derived from an EMBL/GenBank/DDBJ whole genome shotgun (WGS) entry which is preliminary data.</text>
</comment>
<name>A0AAE1RY86_9SOLA</name>
<gene>
    <name evidence="2" type="ORF">RND71_021365</name>
</gene>
<keyword evidence="3" id="KW-1185">Reference proteome</keyword>
<sequence>MNSVEHTESHPRPFLGFRVLSTGSRELSNLCSDHLKADHPKKTECVTEPYAKTNTPSALSILQVRKNGDEKEAKKIIQVIPAAHNKERDAFWNEYKIICSSNSRSAAQEQQFRSISDQFWVDFGYILKNLLRGVKVAEEGVGEAVNLAEEGGGQASNLDEERGGGKVANLDEEGGGQAANVDEEGIGNTNLDEEASNLNGMGAGPSQPRASTSRQPRASTSRQRNPTSSSVCGDTESVPRDAQSGTQSTEEYFYMLPKILVKPPLQCGSSVPYDRYRRRTLTSVTDPGLPKLTLLVLWNIMVKFGT</sequence>
<evidence type="ECO:0000256" key="1">
    <source>
        <dbReference type="SAM" id="MobiDB-lite"/>
    </source>
</evidence>
<feature type="compositionally biased region" description="Polar residues" evidence="1">
    <location>
        <begin position="208"/>
        <end position="232"/>
    </location>
</feature>